<dbReference type="Pfam" id="PF00072">
    <property type="entry name" value="Response_reg"/>
    <property type="match status" value="1"/>
</dbReference>
<evidence type="ECO:0000256" key="2">
    <source>
        <dbReference type="PROSITE-ProRule" id="PRU00169"/>
    </source>
</evidence>
<dbReference type="GO" id="GO:0000160">
    <property type="term" value="P:phosphorelay signal transduction system"/>
    <property type="evidence" value="ECO:0007669"/>
    <property type="project" value="InterPro"/>
</dbReference>
<dbReference type="InterPro" id="IPR001789">
    <property type="entry name" value="Sig_transdc_resp-reg_receiver"/>
</dbReference>
<dbReference type="Gene3D" id="3.40.50.2300">
    <property type="match status" value="1"/>
</dbReference>
<accession>B4D796</accession>
<organism evidence="4 5">
    <name type="scientific">Chthoniobacter flavus Ellin428</name>
    <dbReference type="NCBI Taxonomy" id="497964"/>
    <lineage>
        <taxon>Bacteria</taxon>
        <taxon>Pseudomonadati</taxon>
        <taxon>Verrucomicrobiota</taxon>
        <taxon>Spartobacteria</taxon>
        <taxon>Chthoniobacterales</taxon>
        <taxon>Chthoniobacteraceae</taxon>
        <taxon>Chthoniobacter</taxon>
    </lineage>
</organism>
<evidence type="ECO:0000259" key="3">
    <source>
        <dbReference type="PROSITE" id="PS50110"/>
    </source>
</evidence>
<evidence type="ECO:0000256" key="1">
    <source>
        <dbReference type="ARBA" id="ARBA00022553"/>
    </source>
</evidence>
<name>B4D796_9BACT</name>
<proteinExistence type="predicted"/>
<evidence type="ECO:0000313" key="5">
    <source>
        <dbReference type="Proteomes" id="UP000005824"/>
    </source>
</evidence>
<gene>
    <name evidence="4" type="ORF">CfE428DRAFT_4786</name>
</gene>
<protein>
    <submittedName>
        <fullName evidence="4">Response regulator receiver and SARP domain protein</fullName>
    </submittedName>
</protein>
<dbReference type="InterPro" id="IPR050595">
    <property type="entry name" value="Bact_response_regulator"/>
</dbReference>
<dbReference type="AlphaFoldDB" id="B4D796"/>
<dbReference type="EMBL" id="ABVL01000017">
    <property type="protein sequence ID" value="EDY17747.1"/>
    <property type="molecule type" value="Genomic_DNA"/>
</dbReference>
<evidence type="ECO:0000313" key="4">
    <source>
        <dbReference type="EMBL" id="EDY17747.1"/>
    </source>
</evidence>
<dbReference type="PANTHER" id="PTHR44591">
    <property type="entry name" value="STRESS RESPONSE REGULATOR PROTEIN 1"/>
    <property type="match status" value="1"/>
</dbReference>
<feature type="domain" description="Response regulatory" evidence="3">
    <location>
        <begin position="5"/>
        <end position="118"/>
    </location>
</feature>
<keyword evidence="5" id="KW-1185">Reference proteome</keyword>
<keyword evidence="1 2" id="KW-0597">Phosphoprotein</keyword>
<dbReference type="SUPFAM" id="SSF52172">
    <property type="entry name" value="CheY-like"/>
    <property type="match status" value="1"/>
</dbReference>
<sequence>MSTLRILHVDDEVALTTIFQIVLEGSGRYEVREESCGRRALDTAREFRPDLILLDKEINGMNGEEVAAKLQEDPTLRGVPIAFVTGGVTRDEAAAESVPTLPKPVSPSELLRFVDDLLNFNACVGSEAK</sequence>
<dbReference type="STRING" id="497964.CfE428DRAFT_4786"/>
<dbReference type="InterPro" id="IPR011006">
    <property type="entry name" value="CheY-like_superfamily"/>
</dbReference>
<dbReference type="InParanoid" id="B4D796"/>
<dbReference type="RefSeq" id="WP_006982107.1">
    <property type="nucleotide sequence ID" value="NZ_ABVL01000017.1"/>
</dbReference>
<feature type="modified residue" description="4-aspartylphosphate" evidence="2">
    <location>
        <position position="55"/>
    </location>
</feature>
<reference evidence="4 5" key="1">
    <citation type="journal article" date="2011" name="J. Bacteriol.">
        <title>Genome sequence of Chthoniobacter flavus Ellin428, an aerobic heterotrophic soil bacterium.</title>
        <authorList>
            <person name="Kant R."/>
            <person name="van Passel M.W."/>
            <person name="Palva A."/>
            <person name="Lucas S."/>
            <person name="Lapidus A."/>
            <person name="Glavina Del Rio T."/>
            <person name="Dalin E."/>
            <person name="Tice H."/>
            <person name="Bruce D."/>
            <person name="Goodwin L."/>
            <person name="Pitluck S."/>
            <person name="Larimer F.W."/>
            <person name="Land M.L."/>
            <person name="Hauser L."/>
            <person name="Sangwan P."/>
            <person name="de Vos W.M."/>
            <person name="Janssen P.H."/>
            <person name="Smidt H."/>
        </authorList>
    </citation>
    <scope>NUCLEOTIDE SEQUENCE [LARGE SCALE GENOMIC DNA]</scope>
    <source>
        <strain evidence="4 5">Ellin428</strain>
    </source>
</reference>
<dbReference type="PROSITE" id="PS50110">
    <property type="entry name" value="RESPONSE_REGULATORY"/>
    <property type="match status" value="1"/>
</dbReference>
<dbReference type="PANTHER" id="PTHR44591:SF3">
    <property type="entry name" value="RESPONSE REGULATORY DOMAIN-CONTAINING PROTEIN"/>
    <property type="match status" value="1"/>
</dbReference>
<dbReference type="Proteomes" id="UP000005824">
    <property type="component" value="Unassembled WGS sequence"/>
</dbReference>
<dbReference type="eggNOG" id="COG0745">
    <property type="taxonomic scope" value="Bacteria"/>
</dbReference>
<dbReference type="SMART" id="SM00448">
    <property type="entry name" value="REC"/>
    <property type="match status" value="1"/>
</dbReference>
<comment type="caution">
    <text evidence="4">The sequence shown here is derived from an EMBL/GenBank/DDBJ whole genome shotgun (WGS) entry which is preliminary data.</text>
</comment>